<organism evidence="2 3">
    <name type="scientific">Planoprotostelium fungivorum</name>
    <dbReference type="NCBI Taxonomy" id="1890364"/>
    <lineage>
        <taxon>Eukaryota</taxon>
        <taxon>Amoebozoa</taxon>
        <taxon>Evosea</taxon>
        <taxon>Variosea</taxon>
        <taxon>Cavosteliida</taxon>
        <taxon>Cavosteliaceae</taxon>
        <taxon>Planoprotostelium</taxon>
    </lineage>
</organism>
<dbReference type="Proteomes" id="UP000241769">
    <property type="component" value="Unassembled WGS sequence"/>
</dbReference>
<dbReference type="AlphaFoldDB" id="A0A2P6MV76"/>
<feature type="compositionally biased region" description="Basic and acidic residues" evidence="1">
    <location>
        <begin position="278"/>
        <end position="310"/>
    </location>
</feature>
<feature type="region of interest" description="Disordered" evidence="1">
    <location>
        <begin position="25"/>
        <end position="105"/>
    </location>
</feature>
<feature type="compositionally biased region" description="Basic residues" evidence="1">
    <location>
        <begin position="54"/>
        <end position="68"/>
    </location>
</feature>
<feature type="region of interest" description="Disordered" evidence="1">
    <location>
        <begin position="264"/>
        <end position="329"/>
    </location>
</feature>
<name>A0A2P6MV76_9EUKA</name>
<proteinExistence type="predicted"/>
<sequence length="458" mass="50495">MEGVRASLVTKIRVRAAEDEAIASDEDNNKVIRSSDNDNVTTQETQRGSAPLTKRTHQKQRVLHRHPLVGHSTLSSNIYSRHENGNHSPEGGPEEENRLYDEGSAQDSDDTEVFVLLLNEELAQTQDNNEPSASSTNTDSSVLAAIALFTRRHEIILRFDNSGVDDCLLSSLMEIGNILFFSSDRYTNCTTQRTECQRPQSLLLCLGLYRVSVIIQLRLTSVLLLLFFDRNSELLRGCVVLCVVPAVGLELKFLADKFSSNSMTVPHSGPLGGSQKRSSSDRRGGPLNRCHTETDSRYEGPIHRDVDRSLSRTPGRGYPKTSHSPLAPDDHEELIQIQDNDEPSASPTNTKSSVLTASTLLDNIHYVKPFRPSIPPDTTIDPSLTTASERRAATAFLDSINSIIRCQHTPQREGTNEQQGKPPTSPGMNVSPLSMTGAEQIAALKLLEESSARRTDLD</sequence>
<evidence type="ECO:0000256" key="1">
    <source>
        <dbReference type="SAM" id="MobiDB-lite"/>
    </source>
</evidence>
<dbReference type="EMBL" id="MDYQ01000374">
    <property type="protein sequence ID" value="PRP75594.1"/>
    <property type="molecule type" value="Genomic_DNA"/>
</dbReference>
<reference evidence="2 3" key="1">
    <citation type="journal article" date="2018" name="Genome Biol. Evol.">
        <title>Multiple Roots of Fruiting Body Formation in Amoebozoa.</title>
        <authorList>
            <person name="Hillmann F."/>
            <person name="Forbes G."/>
            <person name="Novohradska S."/>
            <person name="Ferling I."/>
            <person name="Riege K."/>
            <person name="Groth M."/>
            <person name="Westermann M."/>
            <person name="Marz M."/>
            <person name="Spaller T."/>
            <person name="Winckler T."/>
            <person name="Schaap P."/>
            <person name="Glockner G."/>
        </authorList>
    </citation>
    <scope>NUCLEOTIDE SEQUENCE [LARGE SCALE GENOMIC DNA]</scope>
    <source>
        <strain evidence="2 3">Jena</strain>
    </source>
</reference>
<feature type="compositionally biased region" description="Polar residues" evidence="1">
    <location>
        <begin position="416"/>
        <end position="434"/>
    </location>
</feature>
<accession>A0A2P6MV76</accession>
<dbReference type="InParanoid" id="A0A2P6MV76"/>
<keyword evidence="3" id="KW-1185">Reference proteome</keyword>
<evidence type="ECO:0000313" key="2">
    <source>
        <dbReference type="EMBL" id="PRP75594.1"/>
    </source>
</evidence>
<comment type="caution">
    <text evidence="2">The sequence shown here is derived from an EMBL/GenBank/DDBJ whole genome shotgun (WGS) entry which is preliminary data.</text>
</comment>
<feature type="compositionally biased region" description="Polar residues" evidence="1">
    <location>
        <begin position="37"/>
        <end position="48"/>
    </location>
</feature>
<gene>
    <name evidence="2" type="ORF">PROFUN_15600</name>
</gene>
<feature type="region of interest" description="Disordered" evidence="1">
    <location>
        <begin position="410"/>
        <end position="434"/>
    </location>
</feature>
<evidence type="ECO:0000313" key="3">
    <source>
        <dbReference type="Proteomes" id="UP000241769"/>
    </source>
</evidence>
<feature type="compositionally biased region" description="Basic and acidic residues" evidence="1">
    <location>
        <begin position="27"/>
        <end position="36"/>
    </location>
</feature>
<protein>
    <submittedName>
        <fullName evidence="2">Uncharacterized protein</fullName>
    </submittedName>
</protein>